<dbReference type="OrthoDB" id="3832365at2759"/>
<organism evidence="1 2">
    <name type="scientific">Microdochium trichocladiopsis</name>
    <dbReference type="NCBI Taxonomy" id="1682393"/>
    <lineage>
        <taxon>Eukaryota</taxon>
        <taxon>Fungi</taxon>
        <taxon>Dikarya</taxon>
        <taxon>Ascomycota</taxon>
        <taxon>Pezizomycotina</taxon>
        <taxon>Sordariomycetes</taxon>
        <taxon>Xylariomycetidae</taxon>
        <taxon>Xylariales</taxon>
        <taxon>Microdochiaceae</taxon>
        <taxon>Microdochium</taxon>
    </lineage>
</organism>
<keyword evidence="2" id="KW-1185">Reference proteome</keyword>
<comment type="caution">
    <text evidence="1">The sequence shown here is derived from an EMBL/GenBank/DDBJ whole genome shotgun (WGS) entry which is preliminary data.</text>
</comment>
<dbReference type="GeneID" id="70178520"/>
<dbReference type="EMBL" id="JAGTJQ010000013">
    <property type="protein sequence ID" value="KAH7014651.1"/>
    <property type="molecule type" value="Genomic_DNA"/>
</dbReference>
<dbReference type="RefSeq" id="XP_046005618.1">
    <property type="nucleotide sequence ID" value="XM_046148974.1"/>
</dbReference>
<feature type="non-terminal residue" evidence="1">
    <location>
        <position position="1"/>
    </location>
</feature>
<name>A0A9P8XSX9_9PEZI</name>
<accession>A0A9P8XSX9</accession>
<feature type="non-terminal residue" evidence="1">
    <location>
        <position position="88"/>
    </location>
</feature>
<evidence type="ECO:0000313" key="1">
    <source>
        <dbReference type="EMBL" id="KAH7014651.1"/>
    </source>
</evidence>
<protein>
    <submittedName>
        <fullName evidence="1">Uncharacterized protein</fullName>
    </submittedName>
</protein>
<sequence>IDFSFGPLHVKGYVNPQTLGLTVTVDILGINLGTLRGNLKNSGPTIKVSLFVVKGEVKLYLKNTNEVWIRLHLEVTFDGTFDEDVKLL</sequence>
<proteinExistence type="predicted"/>
<dbReference type="AlphaFoldDB" id="A0A9P8XSX9"/>
<reference evidence="1" key="1">
    <citation type="journal article" date="2021" name="Nat. Commun.">
        <title>Genetic determinants of endophytism in the Arabidopsis root mycobiome.</title>
        <authorList>
            <person name="Mesny F."/>
            <person name="Miyauchi S."/>
            <person name="Thiergart T."/>
            <person name="Pickel B."/>
            <person name="Atanasova L."/>
            <person name="Karlsson M."/>
            <person name="Huettel B."/>
            <person name="Barry K.W."/>
            <person name="Haridas S."/>
            <person name="Chen C."/>
            <person name="Bauer D."/>
            <person name="Andreopoulos W."/>
            <person name="Pangilinan J."/>
            <person name="LaButti K."/>
            <person name="Riley R."/>
            <person name="Lipzen A."/>
            <person name="Clum A."/>
            <person name="Drula E."/>
            <person name="Henrissat B."/>
            <person name="Kohler A."/>
            <person name="Grigoriev I.V."/>
            <person name="Martin F.M."/>
            <person name="Hacquard S."/>
        </authorList>
    </citation>
    <scope>NUCLEOTIDE SEQUENCE</scope>
    <source>
        <strain evidence="1">MPI-CAGE-CH-0230</strain>
    </source>
</reference>
<evidence type="ECO:0000313" key="2">
    <source>
        <dbReference type="Proteomes" id="UP000756346"/>
    </source>
</evidence>
<gene>
    <name evidence="1" type="ORF">B0I36DRAFT_216618</name>
</gene>
<dbReference type="Proteomes" id="UP000756346">
    <property type="component" value="Unassembled WGS sequence"/>
</dbReference>